<dbReference type="InterPro" id="IPR036397">
    <property type="entry name" value="RNaseH_sf"/>
</dbReference>
<proteinExistence type="predicted"/>
<sequence length="179" mass="20059">MTTRIFIDTEFLDDGARIDLISIGMVTEDGRELYAVSSEFDQAAVRRHGWLMANVWPSLPIAKNPRGKRGMDRLDVTHPDVRPRAQIARLVHDFILSAPDPQLWAYYSAYDHVALAQLFGPMSDLPAGIPMQTCDLVQEAQRLGLTPDELPQQADGHHNALADARHNLVMARHLDTIAR</sequence>
<dbReference type="Gene3D" id="3.30.420.10">
    <property type="entry name" value="Ribonuclease H-like superfamily/Ribonuclease H"/>
    <property type="match status" value="1"/>
</dbReference>
<evidence type="ECO:0000259" key="1">
    <source>
        <dbReference type="Pfam" id="PF16473"/>
    </source>
</evidence>
<dbReference type="InterPro" id="IPR033390">
    <property type="entry name" value="Rv2179c-like"/>
</dbReference>
<name>A0ABV8NEK5_9ACTN</name>
<evidence type="ECO:0000313" key="2">
    <source>
        <dbReference type="EMBL" id="MFC4190369.1"/>
    </source>
</evidence>
<evidence type="ECO:0000313" key="3">
    <source>
        <dbReference type="Proteomes" id="UP001595871"/>
    </source>
</evidence>
<keyword evidence="3" id="KW-1185">Reference proteome</keyword>
<dbReference type="InterPro" id="IPR012337">
    <property type="entry name" value="RNaseH-like_sf"/>
</dbReference>
<protein>
    <submittedName>
        <fullName evidence="2">3'-5' exoribonuclease domain-containing protein</fullName>
    </submittedName>
</protein>
<organism evidence="2 3">
    <name type="scientific">Streptomyces flavovirens</name>
    <dbReference type="NCBI Taxonomy" id="52258"/>
    <lineage>
        <taxon>Bacteria</taxon>
        <taxon>Bacillati</taxon>
        <taxon>Actinomycetota</taxon>
        <taxon>Actinomycetes</taxon>
        <taxon>Kitasatosporales</taxon>
        <taxon>Streptomycetaceae</taxon>
        <taxon>Streptomyces</taxon>
    </lineage>
</organism>
<accession>A0ABV8NEK5</accession>
<dbReference type="Proteomes" id="UP001595871">
    <property type="component" value="Unassembled WGS sequence"/>
</dbReference>
<dbReference type="Pfam" id="PF16473">
    <property type="entry name" value="Rv2179c-like"/>
    <property type="match status" value="1"/>
</dbReference>
<dbReference type="EMBL" id="JBHSCF010000055">
    <property type="protein sequence ID" value="MFC4190369.1"/>
    <property type="molecule type" value="Genomic_DNA"/>
</dbReference>
<dbReference type="SUPFAM" id="SSF53098">
    <property type="entry name" value="Ribonuclease H-like"/>
    <property type="match status" value="1"/>
</dbReference>
<reference evidence="3" key="1">
    <citation type="journal article" date="2019" name="Int. J. Syst. Evol. Microbiol.">
        <title>The Global Catalogue of Microorganisms (GCM) 10K type strain sequencing project: providing services to taxonomists for standard genome sequencing and annotation.</title>
        <authorList>
            <consortium name="The Broad Institute Genomics Platform"/>
            <consortium name="The Broad Institute Genome Sequencing Center for Infectious Disease"/>
            <person name="Wu L."/>
            <person name="Ma J."/>
        </authorList>
    </citation>
    <scope>NUCLEOTIDE SEQUENCE [LARGE SCALE GENOMIC DNA]</scope>
    <source>
        <strain evidence="3">CCM 3243</strain>
    </source>
</reference>
<dbReference type="RefSeq" id="WP_200696970.1">
    <property type="nucleotide sequence ID" value="NZ_BAAAYA010000005.1"/>
</dbReference>
<gene>
    <name evidence="2" type="ORF">ACFO3R_28930</name>
</gene>
<comment type="caution">
    <text evidence="2">The sequence shown here is derived from an EMBL/GenBank/DDBJ whole genome shotgun (WGS) entry which is preliminary data.</text>
</comment>
<feature type="domain" description="3'-5' exoribonuclease Rv2179c-like" evidence="1">
    <location>
        <begin position="76"/>
        <end position="171"/>
    </location>
</feature>